<feature type="compositionally biased region" description="Gly residues" evidence="1">
    <location>
        <begin position="125"/>
        <end position="135"/>
    </location>
</feature>
<evidence type="ECO:0000256" key="2">
    <source>
        <dbReference type="SAM" id="Phobius"/>
    </source>
</evidence>
<evidence type="ECO:0000313" key="4">
    <source>
        <dbReference type="Proteomes" id="UP000634229"/>
    </source>
</evidence>
<sequence>MPRPPQPPRRPPAGGFGPPPEPEPSEGGFGPPQRPPAPPTPPQAPSATPASAAPPSSDRHTPPQIWHTGALPASQSTPPISPAPDVPQPPGPPTPAPGNPYAADPTRTASGGPHSATPYGIAPADGGGGGDGGDGGGRDKKRKFVVIGTALAVLLAAGGAVLAVLSDDDGEKKPAASSTAPAEPHRKKPTAGPTGGGDSDHKDDNAQESDPNDVRRPGEAKVLYQTPAPDLTRRGVDAPGFWVRKGHVVKAVDTKVTAYQDNGEEKWSLSLPKAVCAAPNSATDGKAVVAYAGHRKNSCSRLALIDLDKGVKLWDHEAPESGPFGGDHSNMGMAQSGNLVGLAWFGGSAMVRVDNGKEVSPGEMSPACSVDGYAGGKVLLRAYSCNDGSAKLQQLTPAGKIKWTYVVRKGFKVSKIFSSSPAVVALSNEDRKSGGILAISDRGKERSSLALGKQSYQPQCRMDLFGTDMGACQGVAATADTFYLPTEVKPAVGSGPSNEIHAFDLDSGKRKWALKVSGRMLLPLSMDGKNLIVYEQPTLSGGGTVVSVGPGGGTPEKLLQLPRATRKTEAVLATATRIYRNGIFFIASDRVTGTTGTHEKILIAFGS</sequence>
<keyword evidence="2" id="KW-0472">Membrane</keyword>
<feature type="compositionally biased region" description="Pro residues" evidence="1">
    <location>
        <begin position="79"/>
        <end position="98"/>
    </location>
</feature>
<keyword evidence="4" id="KW-1185">Reference proteome</keyword>
<evidence type="ECO:0000313" key="3">
    <source>
        <dbReference type="EMBL" id="MBL1102359.1"/>
    </source>
</evidence>
<dbReference type="Gene3D" id="2.130.10.10">
    <property type="entry name" value="YVTN repeat-like/Quinoprotein amine dehydrogenase"/>
    <property type="match status" value="1"/>
</dbReference>
<dbReference type="InterPro" id="IPR011047">
    <property type="entry name" value="Quinoprotein_ADH-like_sf"/>
</dbReference>
<feature type="compositionally biased region" description="Low complexity" evidence="1">
    <location>
        <begin position="45"/>
        <end position="56"/>
    </location>
</feature>
<feature type="compositionally biased region" description="Pro residues" evidence="1">
    <location>
        <begin position="1"/>
        <end position="22"/>
    </location>
</feature>
<dbReference type="InterPro" id="IPR015943">
    <property type="entry name" value="WD40/YVTN_repeat-like_dom_sf"/>
</dbReference>
<feature type="compositionally biased region" description="Pro residues" evidence="1">
    <location>
        <begin position="32"/>
        <end position="44"/>
    </location>
</feature>
<feature type="region of interest" description="Disordered" evidence="1">
    <location>
        <begin position="1"/>
        <end position="140"/>
    </location>
</feature>
<proteinExistence type="predicted"/>
<dbReference type="Proteomes" id="UP000634229">
    <property type="component" value="Unassembled WGS sequence"/>
</dbReference>
<keyword evidence="2" id="KW-1133">Transmembrane helix</keyword>
<evidence type="ECO:0000256" key="1">
    <source>
        <dbReference type="SAM" id="MobiDB-lite"/>
    </source>
</evidence>
<feature type="transmembrane region" description="Helical" evidence="2">
    <location>
        <begin position="144"/>
        <end position="165"/>
    </location>
</feature>
<feature type="region of interest" description="Disordered" evidence="1">
    <location>
        <begin position="168"/>
        <end position="220"/>
    </location>
</feature>
<keyword evidence="2" id="KW-0812">Transmembrane</keyword>
<dbReference type="EMBL" id="JAERRF010000043">
    <property type="protein sequence ID" value="MBL1102359.1"/>
    <property type="molecule type" value="Genomic_DNA"/>
</dbReference>
<reference evidence="3 4" key="1">
    <citation type="submission" date="2021-01" db="EMBL/GenBank/DDBJ databases">
        <title>WGS of actinomycetes isolated from Thailand.</title>
        <authorList>
            <person name="Thawai C."/>
        </authorList>
    </citation>
    <scope>NUCLEOTIDE SEQUENCE [LARGE SCALE GENOMIC DNA]</scope>
    <source>
        <strain evidence="3 4">CA1R205</strain>
    </source>
</reference>
<gene>
    <name evidence="3" type="ORF">JK363_38245</name>
</gene>
<accession>A0ABS1NQY7</accession>
<comment type="caution">
    <text evidence="3">The sequence shown here is derived from an EMBL/GenBank/DDBJ whole genome shotgun (WGS) entry which is preliminary data.</text>
</comment>
<protein>
    <submittedName>
        <fullName evidence="3">PQQ-binding-like beta-propeller repeat protein</fullName>
    </submittedName>
</protein>
<dbReference type="SUPFAM" id="SSF50998">
    <property type="entry name" value="Quinoprotein alcohol dehydrogenase-like"/>
    <property type="match status" value="1"/>
</dbReference>
<organism evidence="3 4">
    <name type="scientific">Streptomyces coffeae</name>
    <dbReference type="NCBI Taxonomy" id="621382"/>
    <lineage>
        <taxon>Bacteria</taxon>
        <taxon>Bacillati</taxon>
        <taxon>Actinomycetota</taxon>
        <taxon>Actinomycetes</taxon>
        <taxon>Kitasatosporales</taxon>
        <taxon>Streptomycetaceae</taxon>
        <taxon>Streptomyces</taxon>
    </lineage>
</organism>
<name>A0ABS1NQY7_9ACTN</name>